<feature type="domain" description="START" evidence="2">
    <location>
        <begin position="56"/>
        <end position="197"/>
    </location>
</feature>
<organism evidence="3 4">
    <name type="scientific">Entamoeba histolytica</name>
    <dbReference type="NCBI Taxonomy" id="5759"/>
    <lineage>
        <taxon>Eukaryota</taxon>
        <taxon>Amoebozoa</taxon>
        <taxon>Evosea</taxon>
        <taxon>Archamoebae</taxon>
        <taxon>Mastigamoebida</taxon>
        <taxon>Entamoebidae</taxon>
        <taxon>Entamoeba</taxon>
    </lineage>
</organism>
<dbReference type="SUPFAM" id="SSF55961">
    <property type="entry name" value="Bet v1-like"/>
    <property type="match status" value="1"/>
</dbReference>
<feature type="compositionally biased region" description="Basic and acidic residues" evidence="1">
    <location>
        <begin position="339"/>
        <end position="380"/>
    </location>
</feature>
<evidence type="ECO:0000313" key="4">
    <source>
        <dbReference type="Proteomes" id="UP000078387"/>
    </source>
</evidence>
<dbReference type="InterPro" id="IPR023393">
    <property type="entry name" value="START-like_dom_sf"/>
</dbReference>
<dbReference type="CDD" id="cd00177">
    <property type="entry name" value="START"/>
    <property type="match status" value="1"/>
</dbReference>
<dbReference type="EMBL" id="BDEQ01000001">
    <property type="protein sequence ID" value="GAT92513.1"/>
    <property type="molecule type" value="Genomic_DNA"/>
</dbReference>
<reference evidence="3 4" key="1">
    <citation type="submission" date="2016-05" db="EMBL/GenBank/DDBJ databases">
        <title>First whole genome sequencing of Entamoeba histolytica HM1:IMSS-clone-6.</title>
        <authorList>
            <person name="Mukherjee Avik.K."/>
            <person name="Izumyama S."/>
            <person name="Nakada-Tsukui K."/>
            <person name="Nozaki T."/>
        </authorList>
    </citation>
    <scope>NUCLEOTIDE SEQUENCE [LARGE SCALE GENOMIC DNA]</scope>
    <source>
        <strain evidence="3 4">HM1:IMSS clone 6</strain>
    </source>
</reference>
<accession>A0A5K1UHV4</accession>
<protein>
    <recommendedName>
        <fullName evidence="2">START domain-containing protein</fullName>
    </recommendedName>
</protein>
<gene>
    <name evidence="3" type="ORF">CL6EHI_182510</name>
</gene>
<feature type="compositionally biased region" description="Basic and acidic residues" evidence="1">
    <location>
        <begin position="296"/>
        <end position="333"/>
    </location>
</feature>
<evidence type="ECO:0000313" key="3">
    <source>
        <dbReference type="EMBL" id="GAT92513.1"/>
    </source>
</evidence>
<dbReference type="OMA" id="TENDQHY"/>
<dbReference type="VEuPathDB" id="AmoebaDB:EHI5A_001380"/>
<dbReference type="Pfam" id="PF01852">
    <property type="entry name" value="START"/>
    <property type="match status" value="1"/>
</dbReference>
<name>A0A5K1UHV4_ENTHI</name>
<proteinExistence type="predicted"/>
<evidence type="ECO:0000256" key="1">
    <source>
        <dbReference type="SAM" id="MobiDB-lite"/>
    </source>
</evidence>
<dbReference type="VEuPathDB" id="AmoebaDB:EHI_182510"/>
<dbReference type="Gene3D" id="3.30.530.20">
    <property type="match status" value="1"/>
</dbReference>
<comment type="caution">
    <text evidence="3">The sequence shown here is derived from an EMBL/GenBank/DDBJ whole genome shotgun (WGS) entry which is preliminary data.</text>
</comment>
<dbReference type="AlphaFoldDB" id="A0A5K1UHV4"/>
<sequence length="380" mass="45978">MSVEIPDIPYVNNEIELDRMVKPLQLWMRQMSKKKWEFEASPDGVLQYCVLPNENNQRFARYVIFIKKPKRFVVESLFDIPLMKSLEPNITEMKTLLQSDDSYLNYEIQQLPYGSFVTPRDFLFVQTNYKIEGDQYIVISSVNSEKENTYNEKLVRGYKKIGIRVYDEVPNESTNIEVIVCADLRGWIVGYVVTKFLYQQVEPFILLKYQLEKDEREAEAKRIAEEEEEQKRKEEEQKALELKQQEEEKLKQQEEAARLKREEEVKKKEEEAKKKEELEKKKKEDEIKKKSNTSDNLKKQQEAEKRKEEEIKKKKEEEERKKKEEEKKKAEKEKRKKQELKEKEKEKKEKEKEKKEKEKEKKKKEEEKKKKEKEKQKAKK</sequence>
<dbReference type="VEuPathDB" id="AmoebaDB:KM1_002950"/>
<dbReference type="VEuPathDB" id="AmoebaDB:EHI7A_003430"/>
<dbReference type="Proteomes" id="UP000078387">
    <property type="component" value="Unassembled WGS sequence"/>
</dbReference>
<dbReference type="GO" id="GO:0008289">
    <property type="term" value="F:lipid binding"/>
    <property type="evidence" value="ECO:0007669"/>
    <property type="project" value="InterPro"/>
</dbReference>
<feature type="region of interest" description="Disordered" evidence="1">
    <location>
        <begin position="261"/>
        <end position="380"/>
    </location>
</feature>
<feature type="compositionally biased region" description="Basic and acidic residues" evidence="1">
    <location>
        <begin position="261"/>
        <end position="289"/>
    </location>
</feature>
<dbReference type="VEuPathDB" id="AmoebaDB:EHI8A_118690"/>
<evidence type="ECO:0000259" key="2">
    <source>
        <dbReference type="Pfam" id="PF01852"/>
    </source>
</evidence>
<dbReference type="InterPro" id="IPR002913">
    <property type="entry name" value="START_lipid-bd_dom"/>
</dbReference>